<evidence type="ECO:0000259" key="11">
    <source>
        <dbReference type="PROSITE" id="PS51760"/>
    </source>
</evidence>
<dbReference type="Proteomes" id="UP000777438">
    <property type="component" value="Unassembled WGS sequence"/>
</dbReference>
<dbReference type="InterPro" id="IPR017853">
    <property type="entry name" value="GH"/>
</dbReference>
<name>A0A9P8VVR9_9HYPO</name>
<feature type="domain" description="GH10" evidence="11">
    <location>
        <begin position="99"/>
        <end position="405"/>
    </location>
</feature>
<dbReference type="EMBL" id="JAGPYM010000028">
    <property type="protein sequence ID" value="KAH6879845.1"/>
    <property type="molecule type" value="Genomic_DNA"/>
</dbReference>
<evidence type="ECO:0000256" key="7">
    <source>
        <dbReference type="ARBA" id="ARBA00023295"/>
    </source>
</evidence>
<dbReference type="Pfam" id="PF00331">
    <property type="entry name" value="Glyco_hydro_10"/>
    <property type="match status" value="1"/>
</dbReference>
<evidence type="ECO:0000256" key="9">
    <source>
        <dbReference type="RuleBase" id="RU361174"/>
    </source>
</evidence>
<evidence type="ECO:0000256" key="6">
    <source>
        <dbReference type="ARBA" id="ARBA00023277"/>
    </source>
</evidence>
<evidence type="ECO:0000256" key="8">
    <source>
        <dbReference type="ARBA" id="ARBA00023326"/>
    </source>
</evidence>
<keyword evidence="8 9" id="KW-0624">Polysaccharide degradation</keyword>
<evidence type="ECO:0000313" key="13">
    <source>
        <dbReference type="Proteomes" id="UP000777438"/>
    </source>
</evidence>
<keyword evidence="7 9" id="KW-0326">Glycosidase</keyword>
<keyword evidence="3" id="KW-0858">Xylan degradation</keyword>
<dbReference type="SUPFAM" id="SSF51445">
    <property type="entry name" value="(Trans)glycosidases"/>
    <property type="match status" value="1"/>
</dbReference>
<dbReference type="SMART" id="SM00633">
    <property type="entry name" value="Glyco_10"/>
    <property type="match status" value="1"/>
</dbReference>
<dbReference type="Gene3D" id="3.20.20.80">
    <property type="entry name" value="Glycosidases"/>
    <property type="match status" value="1"/>
</dbReference>
<evidence type="ECO:0000256" key="10">
    <source>
        <dbReference type="SAM" id="SignalP"/>
    </source>
</evidence>
<dbReference type="AlphaFoldDB" id="A0A9P8VVR9"/>
<feature type="signal peptide" evidence="10">
    <location>
        <begin position="1"/>
        <end position="35"/>
    </location>
</feature>
<dbReference type="PANTHER" id="PTHR31490:SF88">
    <property type="entry name" value="BETA-XYLANASE"/>
    <property type="match status" value="1"/>
</dbReference>
<dbReference type="GO" id="GO:0045493">
    <property type="term" value="P:xylan catabolic process"/>
    <property type="evidence" value="ECO:0007669"/>
    <property type="project" value="UniProtKB-KW"/>
</dbReference>
<dbReference type="OrthoDB" id="3055998at2759"/>
<gene>
    <name evidence="12" type="ORF">B0T10DRAFT_496271</name>
</gene>
<dbReference type="InterPro" id="IPR044846">
    <property type="entry name" value="GH10"/>
</dbReference>
<comment type="similarity">
    <text evidence="2 9">Belongs to the glycosyl hydrolase 10 (cellulase F) family.</text>
</comment>
<evidence type="ECO:0000256" key="5">
    <source>
        <dbReference type="ARBA" id="ARBA00022801"/>
    </source>
</evidence>
<protein>
    <recommendedName>
        <fullName evidence="9">Beta-xylanase</fullName>
        <ecNumber evidence="9">3.2.1.8</ecNumber>
    </recommendedName>
</protein>
<dbReference type="GO" id="GO:0031176">
    <property type="term" value="F:endo-1,4-beta-xylanase activity"/>
    <property type="evidence" value="ECO:0007669"/>
    <property type="project" value="UniProtKB-EC"/>
</dbReference>
<evidence type="ECO:0000256" key="1">
    <source>
        <dbReference type="ARBA" id="ARBA00000681"/>
    </source>
</evidence>
<evidence type="ECO:0000256" key="3">
    <source>
        <dbReference type="ARBA" id="ARBA00022651"/>
    </source>
</evidence>
<keyword evidence="13" id="KW-1185">Reference proteome</keyword>
<dbReference type="PROSITE" id="PS51760">
    <property type="entry name" value="GH10_2"/>
    <property type="match status" value="1"/>
</dbReference>
<organism evidence="12 13">
    <name type="scientific">Thelonectria olida</name>
    <dbReference type="NCBI Taxonomy" id="1576542"/>
    <lineage>
        <taxon>Eukaryota</taxon>
        <taxon>Fungi</taxon>
        <taxon>Dikarya</taxon>
        <taxon>Ascomycota</taxon>
        <taxon>Pezizomycotina</taxon>
        <taxon>Sordariomycetes</taxon>
        <taxon>Hypocreomycetidae</taxon>
        <taxon>Hypocreales</taxon>
        <taxon>Nectriaceae</taxon>
        <taxon>Thelonectria</taxon>
    </lineage>
</organism>
<dbReference type="EC" id="3.2.1.8" evidence="9"/>
<proteinExistence type="inferred from homology"/>
<dbReference type="PRINTS" id="PR00134">
    <property type="entry name" value="GLHYDRLASE10"/>
</dbReference>
<dbReference type="InterPro" id="IPR001000">
    <property type="entry name" value="GH10_dom"/>
</dbReference>
<keyword evidence="4 10" id="KW-0732">Signal</keyword>
<feature type="chain" id="PRO_5040360583" description="Beta-xylanase" evidence="10">
    <location>
        <begin position="36"/>
        <end position="413"/>
    </location>
</feature>
<evidence type="ECO:0000256" key="4">
    <source>
        <dbReference type="ARBA" id="ARBA00022729"/>
    </source>
</evidence>
<keyword evidence="6 9" id="KW-0119">Carbohydrate metabolism</keyword>
<sequence>MYEGAVQCTVLERFVLFHFSFWFLVLSPCSDVTCGDHATVCPRRHDTLVLTTIYKAQSHVTHNGVQRRQRTSRQAETMKAMTLIIALLAAIEATDAVPSTGTTSLRKEAAKKDILIGSGAINPTYLDDPQFAAVLAEQFNSLSPENELKWTFIHPTIDKYNWKTIDRLVRFAKKNDMVVKGHGLIMSCCNPKYLLNITSPTAFRAAMTAHFEAVMHRYDGKVDRWDVVTEPLAAQGGGLQATAFYNVLGPGYIEDAFRIARAADPDAKLFLNENLVESIPGKRQELYDLVSQLLADGVPIDGIALQMHITEVAPIPGVLTEIVESYNALGLEVTISEMDVHTLNATLQADIYGSVIGEALEAGITDISFWGFTDKHAYTWLEGAKPLMFDEHYKAKGAFYATHTALKNFVSKP</sequence>
<comment type="caution">
    <text evidence="12">The sequence shown here is derived from an EMBL/GenBank/DDBJ whole genome shotgun (WGS) entry which is preliminary data.</text>
</comment>
<reference evidence="12 13" key="1">
    <citation type="journal article" date="2021" name="Nat. Commun.">
        <title>Genetic determinants of endophytism in the Arabidopsis root mycobiome.</title>
        <authorList>
            <person name="Mesny F."/>
            <person name="Miyauchi S."/>
            <person name="Thiergart T."/>
            <person name="Pickel B."/>
            <person name="Atanasova L."/>
            <person name="Karlsson M."/>
            <person name="Huettel B."/>
            <person name="Barry K.W."/>
            <person name="Haridas S."/>
            <person name="Chen C."/>
            <person name="Bauer D."/>
            <person name="Andreopoulos W."/>
            <person name="Pangilinan J."/>
            <person name="LaButti K."/>
            <person name="Riley R."/>
            <person name="Lipzen A."/>
            <person name="Clum A."/>
            <person name="Drula E."/>
            <person name="Henrissat B."/>
            <person name="Kohler A."/>
            <person name="Grigoriev I.V."/>
            <person name="Martin F.M."/>
            <person name="Hacquard S."/>
        </authorList>
    </citation>
    <scope>NUCLEOTIDE SEQUENCE [LARGE SCALE GENOMIC DNA]</scope>
    <source>
        <strain evidence="12 13">MPI-CAGE-CH-0241</strain>
    </source>
</reference>
<accession>A0A9P8VVR9</accession>
<evidence type="ECO:0000313" key="12">
    <source>
        <dbReference type="EMBL" id="KAH6879845.1"/>
    </source>
</evidence>
<keyword evidence="5 9" id="KW-0378">Hydrolase</keyword>
<comment type="catalytic activity">
    <reaction evidence="1 9">
        <text>Endohydrolysis of (1-&gt;4)-beta-D-xylosidic linkages in xylans.</text>
        <dbReference type="EC" id="3.2.1.8"/>
    </reaction>
</comment>
<dbReference type="PANTHER" id="PTHR31490">
    <property type="entry name" value="GLYCOSYL HYDROLASE"/>
    <property type="match status" value="1"/>
</dbReference>
<evidence type="ECO:0000256" key="2">
    <source>
        <dbReference type="ARBA" id="ARBA00007495"/>
    </source>
</evidence>